<keyword evidence="3" id="KW-0732">Signal</keyword>
<accession>A0A0P1L7B0</accession>
<dbReference type="OrthoDB" id="9790195at2"/>
<dbReference type="EMBL" id="FAOP01000004">
    <property type="protein sequence ID" value="CUU04170.1"/>
    <property type="molecule type" value="Genomic_DNA"/>
</dbReference>
<dbReference type="EMBL" id="CZVI01000020">
    <property type="protein sequence ID" value="CUS90197.1"/>
    <property type="molecule type" value="Genomic_DNA"/>
</dbReference>
<evidence type="ECO:0000313" key="6">
    <source>
        <dbReference type="Proteomes" id="UP000182011"/>
    </source>
</evidence>
<dbReference type="Gene3D" id="1.10.287.950">
    <property type="entry name" value="Methyl-accepting chemotaxis protein"/>
    <property type="match status" value="1"/>
</dbReference>
<accession>A0A0P1MW19</accession>
<accession>A0A0P1LEX3</accession>
<dbReference type="SUPFAM" id="SSF57997">
    <property type="entry name" value="Tropomyosin"/>
    <property type="match status" value="1"/>
</dbReference>
<evidence type="ECO:0000313" key="7">
    <source>
        <dbReference type="Proteomes" id="UP000182200"/>
    </source>
</evidence>
<sequence>MKLLQALFLIFALAMNIFAQAQQQTTKYSVDDVMKKLEAMDNSFKGKVDEIRGEFEQKLNQSVNQIREELSSKIEKIDSKISTISSETEQLSKRVSRVETQSYDLRNRISKVDEKVSSVGTEISDVKRSIGEVNQGVREVSTKIDESSSKFDEIISKLGSNKATLVVGFIIVIILSAGVAFGMINLSKLTKSAEKNIIDSFETATGKIDVTANDLKTIIDVLKQQTSEVIAYQKILEERIISAQQRIEEKLEEKLAARRRAQRKASGSSE</sequence>
<reference evidence="4 7" key="2">
    <citation type="submission" date="2015-11" db="EMBL/GenBank/DDBJ databases">
        <authorList>
            <person name="Varghese N."/>
        </authorList>
    </citation>
    <scope>NUCLEOTIDE SEQUENCE [LARGE SCALE GENOMIC DNA]</scope>
    <source>
        <strain evidence="4 7">JGI-8</strain>
    </source>
</reference>
<proteinExistence type="predicted"/>
<organism evidence="5 6">
    <name type="scientific">Candidatus Kryptonium thompsonii</name>
    <dbReference type="NCBI Taxonomy" id="1633631"/>
    <lineage>
        <taxon>Bacteria</taxon>
        <taxon>Pseudomonadati</taxon>
        <taxon>Candidatus Kryptoniota</taxon>
        <taxon>Candidatus Kryptonium</taxon>
    </lineage>
</organism>
<accession>A0A0P1MAL8</accession>
<dbReference type="STRING" id="1633631.GCA_001442925_00945"/>
<keyword evidence="2" id="KW-0812">Transmembrane</keyword>
<accession>A0A0P1MTE4</accession>
<keyword evidence="1" id="KW-0175">Coiled coil</keyword>
<dbReference type="Proteomes" id="UP000182200">
    <property type="component" value="Unassembled WGS sequence"/>
</dbReference>
<dbReference type="Proteomes" id="UP000182011">
    <property type="component" value="Unassembled WGS sequence"/>
</dbReference>
<evidence type="ECO:0000256" key="1">
    <source>
        <dbReference type="SAM" id="Coils"/>
    </source>
</evidence>
<evidence type="ECO:0000256" key="2">
    <source>
        <dbReference type="SAM" id="Phobius"/>
    </source>
</evidence>
<accession>A0A0N7MPL6</accession>
<evidence type="ECO:0000256" key="3">
    <source>
        <dbReference type="SAM" id="SignalP"/>
    </source>
</evidence>
<feature type="signal peptide" evidence="3">
    <location>
        <begin position="1"/>
        <end position="21"/>
    </location>
</feature>
<keyword evidence="2" id="KW-1133">Transmembrane helix</keyword>
<keyword evidence="2" id="KW-0472">Membrane</keyword>
<accession>A0A0S4MYZ8</accession>
<gene>
    <name evidence="5" type="ORF">JGI4_00946</name>
    <name evidence="4" type="ORF">JGI8_01396</name>
</gene>
<accession>A0A0N7MPK0</accession>
<dbReference type="RefSeq" id="WP_047134088.1">
    <property type="nucleotide sequence ID" value="NZ_CZVI01000020.1"/>
</dbReference>
<evidence type="ECO:0000313" key="4">
    <source>
        <dbReference type="EMBL" id="CUS90197.1"/>
    </source>
</evidence>
<reference evidence="5 6" key="1">
    <citation type="submission" date="2015-11" db="EMBL/GenBank/DDBJ databases">
        <authorList>
            <person name="Zhang Y."/>
            <person name="Guo Z."/>
        </authorList>
    </citation>
    <scope>NUCLEOTIDE SEQUENCE [LARGE SCALE GENOMIC DNA]</scope>
    <source>
        <strain evidence="5">JGI-4</strain>
    </source>
</reference>
<keyword evidence="7" id="KW-1185">Reference proteome</keyword>
<feature type="transmembrane region" description="Helical" evidence="2">
    <location>
        <begin position="165"/>
        <end position="186"/>
    </location>
</feature>
<dbReference type="AlphaFoldDB" id="A0A0N7MPL6"/>
<name>A0A0N7MPL6_9BACT</name>
<accession>A0A0P1M5N4</accession>
<evidence type="ECO:0000313" key="5">
    <source>
        <dbReference type="EMBL" id="CUU04170.1"/>
    </source>
</evidence>
<accession>A0A0N7MSA8</accession>
<protein>
    <submittedName>
        <fullName evidence="5">Uncharacterized protein YoxC, contains an MCP-like domain</fullName>
    </submittedName>
</protein>
<feature type="coiled-coil region" evidence="1">
    <location>
        <begin position="233"/>
        <end position="264"/>
    </location>
</feature>
<feature type="chain" id="PRO_5014235054" evidence="3">
    <location>
        <begin position="22"/>
        <end position="270"/>
    </location>
</feature>